<proteinExistence type="inferred from homology"/>
<dbReference type="Gene3D" id="3.30.460.10">
    <property type="entry name" value="Beta Polymerase, domain 2"/>
    <property type="match status" value="1"/>
</dbReference>
<dbReference type="GO" id="GO:0005737">
    <property type="term" value="C:cytoplasm"/>
    <property type="evidence" value="ECO:0007669"/>
    <property type="project" value="UniProtKB-SubCell"/>
</dbReference>
<comment type="function">
    <text evidence="2">Functions as a ribosomal silencing factor. Interacts with ribosomal protein uL14 (rplN), blocking formation of intersubunit bridge B8. Prevents association of the 30S and 50S ribosomal subunits and the formation of functional ribosomes, thus repressing translation.</text>
</comment>
<sequence>MNSKELLDVVVKAADDKKALDIVALDVNEVSGFADYFVIMEAMNTRQIDAIVANIDDEVGKAGYLAGGHIEGSGRDGWVLLDLGDVVVSVFSHDERGHYNLEKLWSDAPLVDLSQMLELD</sequence>
<keyword evidence="2" id="KW-0678">Repressor</keyword>
<dbReference type="OrthoDB" id="9793681at2"/>
<comment type="similarity">
    <text evidence="1 2">Belongs to the Iojap/RsfS family.</text>
</comment>
<organism evidence="3 4">
    <name type="scientific">Lactococcus fujiensis JCM 16395</name>
    <dbReference type="NCBI Taxonomy" id="1291764"/>
    <lineage>
        <taxon>Bacteria</taxon>
        <taxon>Bacillati</taxon>
        <taxon>Bacillota</taxon>
        <taxon>Bacilli</taxon>
        <taxon>Lactobacillales</taxon>
        <taxon>Streptococcaceae</taxon>
        <taxon>Lactococcus</taxon>
    </lineage>
</organism>
<dbReference type="GO" id="GO:0017148">
    <property type="term" value="P:negative regulation of translation"/>
    <property type="evidence" value="ECO:0007669"/>
    <property type="project" value="UniProtKB-UniRule"/>
</dbReference>
<gene>
    <name evidence="2" type="primary">rsfS</name>
    <name evidence="3" type="ORF">RT41_GL001686</name>
</gene>
<evidence type="ECO:0000313" key="4">
    <source>
        <dbReference type="Proteomes" id="UP000218181"/>
    </source>
</evidence>
<reference evidence="3 4" key="1">
    <citation type="submission" date="2014-12" db="EMBL/GenBank/DDBJ databases">
        <title>Draft genome sequences of 10 type strains of Lactococcus.</title>
        <authorList>
            <person name="Sun Z."/>
            <person name="Zhong Z."/>
            <person name="Liu W."/>
            <person name="Zhang W."/>
            <person name="Zhang H."/>
        </authorList>
    </citation>
    <scope>NUCLEOTIDE SEQUENCE [LARGE SCALE GENOMIC DNA]</scope>
    <source>
        <strain evidence="3 4">JCM 16395</strain>
    </source>
</reference>
<keyword evidence="4" id="KW-1185">Reference proteome</keyword>
<dbReference type="GO" id="GO:0090071">
    <property type="term" value="P:negative regulation of ribosome biogenesis"/>
    <property type="evidence" value="ECO:0007669"/>
    <property type="project" value="UniProtKB-UniRule"/>
</dbReference>
<dbReference type="NCBIfam" id="TIGR00090">
    <property type="entry name" value="rsfS_iojap_ybeB"/>
    <property type="match status" value="1"/>
</dbReference>
<comment type="caution">
    <text evidence="3">The sequence shown here is derived from an EMBL/GenBank/DDBJ whole genome shotgun (WGS) entry which is preliminary data.</text>
</comment>
<name>A0A2A5RKY4_9LACT</name>
<dbReference type="AlphaFoldDB" id="A0A2A5RKY4"/>
<evidence type="ECO:0000256" key="2">
    <source>
        <dbReference type="HAMAP-Rule" id="MF_01477"/>
    </source>
</evidence>
<evidence type="ECO:0000256" key="1">
    <source>
        <dbReference type="ARBA" id="ARBA00010574"/>
    </source>
</evidence>
<dbReference type="InterPro" id="IPR004394">
    <property type="entry name" value="Iojap/RsfS/C7orf30"/>
</dbReference>
<dbReference type="GO" id="GO:0043023">
    <property type="term" value="F:ribosomal large subunit binding"/>
    <property type="evidence" value="ECO:0007669"/>
    <property type="project" value="TreeGrafter"/>
</dbReference>
<dbReference type="PANTHER" id="PTHR21043">
    <property type="entry name" value="IOJAP SUPERFAMILY ORTHOLOG"/>
    <property type="match status" value="1"/>
</dbReference>
<comment type="subcellular location">
    <subcellularLocation>
        <location evidence="2">Cytoplasm</location>
    </subcellularLocation>
</comment>
<dbReference type="HAMAP" id="MF_01477">
    <property type="entry name" value="Iojap_RsfS"/>
    <property type="match status" value="1"/>
</dbReference>
<dbReference type="InterPro" id="IPR043519">
    <property type="entry name" value="NT_sf"/>
</dbReference>
<evidence type="ECO:0000313" key="3">
    <source>
        <dbReference type="EMBL" id="PCR99880.1"/>
    </source>
</evidence>
<dbReference type="EMBL" id="JXJU01000006">
    <property type="protein sequence ID" value="PCR99880.1"/>
    <property type="molecule type" value="Genomic_DNA"/>
</dbReference>
<dbReference type="GO" id="GO:0042256">
    <property type="term" value="P:cytosolic ribosome assembly"/>
    <property type="evidence" value="ECO:0007669"/>
    <property type="project" value="UniProtKB-UniRule"/>
</dbReference>
<keyword evidence="2" id="KW-0810">Translation regulation</keyword>
<dbReference type="PANTHER" id="PTHR21043:SF0">
    <property type="entry name" value="MITOCHONDRIAL ASSEMBLY OF RIBOSOMAL LARGE SUBUNIT PROTEIN 1"/>
    <property type="match status" value="1"/>
</dbReference>
<comment type="subunit">
    <text evidence="2">Interacts with ribosomal protein uL14 (rplN).</text>
</comment>
<accession>A0A2A5RKY4</accession>
<dbReference type="RefSeq" id="WP_054639525.1">
    <property type="nucleotide sequence ID" value="NZ_BBAL01000006.1"/>
</dbReference>
<keyword evidence="2" id="KW-0963">Cytoplasm</keyword>
<protein>
    <recommendedName>
        <fullName evidence="2">Ribosomal silencing factor RsfS</fullName>
    </recommendedName>
</protein>
<dbReference type="Proteomes" id="UP000218181">
    <property type="component" value="Unassembled WGS sequence"/>
</dbReference>
<dbReference type="STRING" id="1291764.GCA_001311235_01954"/>
<dbReference type="SUPFAM" id="SSF81301">
    <property type="entry name" value="Nucleotidyltransferase"/>
    <property type="match status" value="1"/>
</dbReference>
<dbReference type="Pfam" id="PF02410">
    <property type="entry name" value="RsfS"/>
    <property type="match status" value="1"/>
</dbReference>